<keyword evidence="6 8" id="KW-1133">Transmembrane helix</keyword>
<keyword evidence="7 8" id="KW-0472">Membrane</keyword>
<evidence type="ECO:0000256" key="3">
    <source>
        <dbReference type="ARBA" id="ARBA00022448"/>
    </source>
</evidence>
<dbReference type="EMBL" id="PIQG01000001">
    <property type="protein sequence ID" value="RUO79144.1"/>
    <property type="molecule type" value="Genomic_DNA"/>
</dbReference>
<evidence type="ECO:0000256" key="6">
    <source>
        <dbReference type="ARBA" id="ARBA00022989"/>
    </source>
</evidence>
<keyword evidence="11" id="KW-0449">Lipoprotein</keyword>
<dbReference type="AlphaFoldDB" id="A0A432ZMN9"/>
<evidence type="ECO:0000256" key="7">
    <source>
        <dbReference type="ARBA" id="ARBA00023136"/>
    </source>
</evidence>
<dbReference type="PANTHER" id="PTHR30489">
    <property type="entry name" value="LIPOPROTEIN-RELEASING SYSTEM TRANSMEMBRANE PROTEIN LOLE"/>
    <property type="match status" value="1"/>
</dbReference>
<evidence type="ECO:0000313" key="12">
    <source>
        <dbReference type="Proteomes" id="UP000288279"/>
    </source>
</evidence>
<sequence>MQSSGLYWQLAQRLRRQQRSARKGLGFLSFITTASTVGIALGCIVFIAGLSVMNGFEEVLEKRFLSLIPQVEFTAVDGQLNDPAGLVAQAQAFPGVRMARRVIRTQAMLQKGTEFLGVQVNGIDLEVEQAISGYTSSTALQALAEPNRVLLGANLAARLGVSKGETVTFLVAIANSFRQPRRVVLEVAGIFGFGGQVDLQQAYVSLPTARKLVGLEQGVSAVELVLDDVFSAKQITNDLGRQLQEYLYLDSWMRTQGHLYRDIQLVRLVMYLVLMLVLAVACFNIVSTLVMTVQEKHRQIGILRTIGLKQGGIIRVFVWQGIQNALRGVSIGVVLGVLFTLNLPTIFTAIQSMSGTSLLNGEVYFIETIPVLLDYQDVVFVALCALVMGALATIYPAWKAAKLDIVKAIES</sequence>
<keyword evidence="12" id="KW-1185">Reference proteome</keyword>
<evidence type="ECO:0000256" key="1">
    <source>
        <dbReference type="ARBA" id="ARBA00004651"/>
    </source>
</evidence>
<keyword evidence="4" id="KW-1003">Cell membrane</keyword>
<keyword evidence="5 8" id="KW-0812">Transmembrane</keyword>
<dbReference type="InterPro" id="IPR025857">
    <property type="entry name" value="MacB_PCD"/>
</dbReference>
<comment type="caution">
    <text evidence="11">The sequence shown here is derived from an EMBL/GenBank/DDBJ whole genome shotgun (WGS) entry which is preliminary data.</text>
</comment>
<proteinExistence type="inferred from homology"/>
<evidence type="ECO:0000256" key="8">
    <source>
        <dbReference type="SAM" id="Phobius"/>
    </source>
</evidence>
<feature type="transmembrane region" description="Helical" evidence="8">
    <location>
        <begin position="378"/>
        <end position="398"/>
    </location>
</feature>
<evidence type="ECO:0000256" key="4">
    <source>
        <dbReference type="ARBA" id="ARBA00022475"/>
    </source>
</evidence>
<dbReference type="NCBIfam" id="TIGR02212">
    <property type="entry name" value="lolCE"/>
    <property type="match status" value="1"/>
</dbReference>
<evidence type="ECO:0000259" key="10">
    <source>
        <dbReference type="Pfam" id="PF12704"/>
    </source>
</evidence>
<evidence type="ECO:0000313" key="11">
    <source>
        <dbReference type="EMBL" id="RUO79144.1"/>
    </source>
</evidence>
<accession>A0A432ZMN9</accession>
<name>A0A432ZMN9_9GAMM</name>
<protein>
    <submittedName>
        <fullName evidence="11">Lipoprotein-releasing system transmembrane subunit, LolC/LolE family</fullName>
    </submittedName>
</protein>
<comment type="subcellular location">
    <subcellularLocation>
        <location evidence="1">Cell membrane</location>
        <topology evidence="1">Multi-pass membrane protein</topology>
    </subcellularLocation>
</comment>
<feature type="domain" description="MacB-like periplasmic core" evidence="10">
    <location>
        <begin position="34"/>
        <end position="239"/>
    </location>
</feature>
<dbReference type="InterPro" id="IPR011925">
    <property type="entry name" value="LolCE_TM"/>
</dbReference>
<evidence type="ECO:0000259" key="9">
    <source>
        <dbReference type="Pfam" id="PF02687"/>
    </source>
</evidence>
<feature type="transmembrane region" description="Helical" evidence="8">
    <location>
        <begin position="329"/>
        <end position="350"/>
    </location>
</feature>
<dbReference type="GO" id="GO:0098797">
    <property type="term" value="C:plasma membrane protein complex"/>
    <property type="evidence" value="ECO:0007669"/>
    <property type="project" value="TreeGrafter"/>
</dbReference>
<dbReference type="Pfam" id="PF12704">
    <property type="entry name" value="MacB_PCD"/>
    <property type="match status" value="1"/>
</dbReference>
<reference evidence="11 12" key="1">
    <citation type="journal article" date="2011" name="Front. Microbiol.">
        <title>Genomic signatures of strain selection and enhancement in Bacillus atrophaeus var. globigii, a historical biowarfare simulant.</title>
        <authorList>
            <person name="Gibbons H.S."/>
            <person name="Broomall S.M."/>
            <person name="McNew L.A."/>
            <person name="Daligault H."/>
            <person name="Chapman C."/>
            <person name="Bruce D."/>
            <person name="Karavis M."/>
            <person name="Krepps M."/>
            <person name="McGregor P.A."/>
            <person name="Hong C."/>
            <person name="Park K.H."/>
            <person name="Akmal A."/>
            <person name="Feldman A."/>
            <person name="Lin J.S."/>
            <person name="Chang W.E."/>
            <person name="Higgs B.W."/>
            <person name="Demirev P."/>
            <person name="Lindquist J."/>
            <person name="Liem A."/>
            <person name="Fochler E."/>
            <person name="Read T.D."/>
            <person name="Tapia R."/>
            <person name="Johnson S."/>
            <person name="Bishop-Lilly K.A."/>
            <person name="Detter C."/>
            <person name="Han C."/>
            <person name="Sozhamannan S."/>
            <person name="Rosenzweig C.N."/>
            <person name="Skowronski E.W."/>
        </authorList>
    </citation>
    <scope>NUCLEOTIDE SEQUENCE [LARGE SCALE GENOMIC DNA]</scope>
    <source>
        <strain evidence="11 12">PIT1</strain>
    </source>
</reference>
<dbReference type="Proteomes" id="UP000288279">
    <property type="component" value="Unassembled WGS sequence"/>
</dbReference>
<evidence type="ECO:0000256" key="2">
    <source>
        <dbReference type="ARBA" id="ARBA00005236"/>
    </source>
</evidence>
<dbReference type="OrthoDB" id="9808461at2"/>
<evidence type="ECO:0000256" key="5">
    <source>
        <dbReference type="ARBA" id="ARBA00022692"/>
    </source>
</evidence>
<dbReference type="Pfam" id="PF02687">
    <property type="entry name" value="FtsX"/>
    <property type="match status" value="1"/>
</dbReference>
<organism evidence="11 12">
    <name type="scientific">Pseudidiomarina taiwanensis</name>
    <dbReference type="NCBI Taxonomy" id="337250"/>
    <lineage>
        <taxon>Bacteria</taxon>
        <taxon>Pseudomonadati</taxon>
        <taxon>Pseudomonadota</taxon>
        <taxon>Gammaproteobacteria</taxon>
        <taxon>Alteromonadales</taxon>
        <taxon>Idiomarinaceae</taxon>
        <taxon>Pseudidiomarina</taxon>
    </lineage>
</organism>
<feature type="domain" description="ABC3 transporter permease C-terminal" evidence="9">
    <location>
        <begin position="272"/>
        <end position="404"/>
    </location>
</feature>
<dbReference type="RefSeq" id="WP_126824547.1">
    <property type="nucleotide sequence ID" value="NZ_PIQG01000001.1"/>
</dbReference>
<dbReference type="InterPro" id="IPR003838">
    <property type="entry name" value="ABC3_permease_C"/>
</dbReference>
<feature type="transmembrane region" description="Helical" evidence="8">
    <location>
        <begin position="268"/>
        <end position="290"/>
    </location>
</feature>
<dbReference type="GO" id="GO:0044874">
    <property type="term" value="P:lipoprotein localization to outer membrane"/>
    <property type="evidence" value="ECO:0007669"/>
    <property type="project" value="TreeGrafter"/>
</dbReference>
<feature type="transmembrane region" description="Helical" evidence="8">
    <location>
        <begin position="25"/>
        <end position="53"/>
    </location>
</feature>
<comment type="similarity">
    <text evidence="2">Belongs to the ABC-4 integral membrane protein family. LolC/E subfamily.</text>
</comment>
<dbReference type="InterPro" id="IPR051447">
    <property type="entry name" value="Lipoprotein-release_system"/>
</dbReference>
<dbReference type="PANTHER" id="PTHR30489:SF0">
    <property type="entry name" value="LIPOPROTEIN-RELEASING SYSTEM TRANSMEMBRANE PROTEIN LOLE"/>
    <property type="match status" value="1"/>
</dbReference>
<gene>
    <name evidence="11" type="ORF">CWI83_01130</name>
</gene>
<dbReference type="GO" id="GO:0042953">
    <property type="term" value="P:lipoprotein transport"/>
    <property type="evidence" value="ECO:0007669"/>
    <property type="project" value="InterPro"/>
</dbReference>
<keyword evidence="3" id="KW-0813">Transport</keyword>